<keyword evidence="1" id="KW-0812">Transmembrane</keyword>
<feature type="transmembrane region" description="Helical" evidence="1">
    <location>
        <begin position="102"/>
        <end position="125"/>
    </location>
</feature>
<evidence type="ECO:0000256" key="1">
    <source>
        <dbReference type="SAM" id="Phobius"/>
    </source>
</evidence>
<feature type="transmembrane region" description="Helical" evidence="1">
    <location>
        <begin position="76"/>
        <end position="96"/>
    </location>
</feature>
<proteinExistence type="predicted"/>
<name>A0A1D7VFD0_9ACTN</name>
<gene>
    <name evidence="2" type="ORF">SL103_03380</name>
</gene>
<keyword evidence="1" id="KW-0472">Membrane</keyword>
<accession>A0A1D7VFD0</accession>
<organism evidence="2 3">
    <name type="scientific">Streptomyces lydicus</name>
    <dbReference type="NCBI Taxonomy" id="47763"/>
    <lineage>
        <taxon>Bacteria</taxon>
        <taxon>Bacillati</taxon>
        <taxon>Actinomycetota</taxon>
        <taxon>Actinomycetes</taxon>
        <taxon>Kitasatosporales</taxon>
        <taxon>Streptomycetaceae</taxon>
        <taxon>Streptomyces</taxon>
    </lineage>
</organism>
<protein>
    <submittedName>
        <fullName evidence="2">Uncharacterized protein</fullName>
    </submittedName>
</protein>
<evidence type="ECO:0000313" key="3">
    <source>
        <dbReference type="Proteomes" id="UP000094094"/>
    </source>
</evidence>
<dbReference type="RefSeq" id="WP_069567246.1">
    <property type="nucleotide sequence ID" value="NZ_CP017157.1"/>
</dbReference>
<dbReference type="KEGG" id="slc:SL103_03380"/>
<keyword evidence="1" id="KW-1133">Transmembrane helix</keyword>
<dbReference type="OrthoDB" id="4337398at2"/>
<dbReference type="AlphaFoldDB" id="A0A1D7VFD0"/>
<evidence type="ECO:0000313" key="2">
    <source>
        <dbReference type="EMBL" id="AOP45411.1"/>
    </source>
</evidence>
<feature type="transmembrane region" description="Helical" evidence="1">
    <location>
        <begin position="6"/>
        <end position="23"/>
    </location>
</feature>
<reference evidence="2 3" key="1">
    <citation type="submission" date="2016-09" db="EMBL/GenBank/DDBJ databases">
        <title>Complete genome sequencing of Streptomyces lydicus 103 and metabolic pathways analysis of antibiotic biosynthesis.</title>
        <authorList>
            <person name="Jia N."/>
            <person name="Ding M.-Z."/>
            <person name="Gao F."/>
            <person name="Yuan Y.-J."/>
        </authorList>
    </citation>
    <scope>NUCLEOTIDE SEQUENCE [LARGE SCALE GENOMIC DNA]</scope>
    <source>
        <strain evidence="2 3">103</strain>
    </source>
</reference>
<dbReference type="Proteomes" id="UP000094094">
    <property type="component" value="Chromosome"/>
</dbReference>
<dbReference type="EMBL" id="CP017157">
    <property type="protein sequence ID" value="AOP45411.1"/>
    <property type="molecule type" value="Genomic_DNA"/>
</dbReference>
<keyword evidence="3" id="KW-1185">Reference proteome</keyword>
<sequence>MKWTDLTPVLIALLSLAGVVWQSRRTRYDGRDRLKRDIELLAMMPDDLEGKSRYRAHVDASITTLIEDEDVRSRDWVGISMGLTLLTIAVVLAWAGVSNGGWWHLLTLTAGVVLFAGVACLSISLGKHRRDERGRVISRTQP</sequence>